<proteinExistence type="predicted"/>
<dbReference type="PROSITE" id="PS50174">
    <property type="entry name" value="G_PATCH"/>
    <property type="match status" value="1"/>
</dbReference>
<evidence type="ECO:0000256" key="3">
    <source>
        <dbReference type="ARBA" id="ARBA00023187"/>
    </source>
</evidence>
<dbReference type="Pfam" id="PF01585">
    <property type="entry name" value="G-patch"/>
    <property type="match status" value="1"/>
</dbReference>
<dbReference type="InterPro" id="IPR040169">
    <property type="entry name" value="SUGP1/2"/>
</dbReference>
<gene>
    <name evidence="7" type="ORF">EB796_021091</name>
</gene>
<dbReference type="PANTHER" id="PTHR23340:SF0">
    <property type="entry name" value="SURP AND G-PATCH DOMAIN-CONTAINING PROTEIN 1 ISOFORM X1"/>
    <property type="match status" value="1"/>
</dbReference>
<organism evidence="7 8">
    <name type="scientific">Bugula neritina</name>
    <name type="common">Brown bryozoan</name>
    <name type="synonym">Sertularia neritina</name>
    <dbReference type="NCBI Taxonomy" id="10212"/>
    <lineage>
        <taxon>Eukaryota</taxon>
        <taxon>Metazoa</taxon>
        <taxon>Spiralia</taxon>
        <taxon>Lophotrochozoa</taxon>
        <taxon>Bryozoa</taxon>
        <taxon>Gymnolaemata</taxon>
        <taxon>Cheilostomatida</taxon>
        <taxon>Flustrina</taxon>
        <taxon>Buguloidea</taxon>
        <taxon>Bugulidae</taxon>
        <taxon>Bugula</taxon>
    </lineage>
</organism>
<evidence type="ECO:0000313" key="7">
    <source>
        <dbReference type="EMBL" id="KAF6020621.1"/>
    </source>
</evidence>
<comment type="caution">
    <text evidence="7">The sequence shown here is derived from an EMBL/GenBank/DDBJ whole genome shotgun (WGS) entry which is preliminary data.</text>
</comment>
<feature type="region of interest" description="Disordered" evidence="5">
    <location>
        <begin position="1"/>
        <end position="25"/>
    </location>
</feature>
<evidence type="ECO:0000259" key="6">
    <source>
        <dbReference type="PROSITE" id="PS50174"/>
    </source>
</evidence>
<dbReference type="OrthoDB" id="4822at2759"/>
<dbReference type="GO" id="GO:0003723">
    <property type="term" value="F:RNA binding"/>
    <property type="evidence" value="ECO:0007669"/>
    <property type="project" value="TreeGrafter"/>
</dbReference>
<evidence type="ECO:0000256" key="5">
    <source>
        <dbReference type="SAM" id="MobiDB-lite"/>
    </source>
</evidence>
<dbReference type="SMART" id="SM00443">
    <property type="entry name" value="G_patch"/>
    <property type="match status" value="1"/>
</dbReference>
<evidence type="ECO:0000256" key="4">
    <source>
        <dbReference type="ARBA" id="ARBA00023242"/>
    </source>
</evidence>
<keyword evidence="4" id="KW-0539">Nucleus</keyword>
<evidence type="ECO:0000256" key="1">
    <source>
        <dbReference type="ARBA" id="ARBA00004123"/>
    </source>
</evidence>
<dbReference type="InterPro" id="IPR000467">
    <property type="entry name" value="G_patch_dom"/>
</dbReference>
<dbReference type="PANTHER" id="PTHR23340">
    <property type="entry name" value="ARGININE/SERINE RICH SPLICING FACTOR SF4/14"/>
    <property type="match status" value="1"/>
</dbReference>
<keyword evidence="3" id="KW-0508">mRNA splicing</keyword>
<evidence type="ECO:0000256" key="2">
    <source>
        <dbReference type="ARBA" id="ARBA00022664"/>
    </source>
</evidence>
<protein>
    <submittedName>
        <fullName evidence="7">SUGP1</fullName>
    </submittedName>
</protein>
<dbReference type="Proteomes" id="UP000593567">
    <property type="component" value="Unassembled WGS sequence"/>
</dbReference>
<evidence type="ECO:0000313" key="8">
    <source>
        <dbReference type="Proteomes" id="UP000593567"/>
    </source>
</evidence>
<comment type="subcellular location">
    <subcellularLocation>
        <location evidence="1">Nucleus</location>
    </subcellularLocation>
</comment>
<dbReference type="EMBL" id="VXIV02003158">
    <property type="protein sequence ID" value="KAF6020621.1"/>
    <property type="molecule type" value="Genomic_DNA"/>
</dbReference>
<dbReference type="GO" id="GO:0008380">
    <property type="term" value="P:RNA splicing"/>
    <property type="evidence" value="ECO:0007669"/>
    <property type="project" value="UniProtKB-KW"/>
</dbReference>
<feature type="domain" description="G-patch" evidence="6">
    <location>
        <begin position="88"/>
        <end position="135"/>
    </location>
</feature>
<reference evidence="7" key="1">
    <citation type="submission" date="2020-06" db="EMBL/GenBank/DDBJ databases">
        <title>Draft genome of Bugula neritina, a colonial animal packing powerful symbionts and potential medicines.</title>
        <authorList>
            <person name="Rayko M."/>
        </authorList>
    </citation>
    <scope>NUCLEOTIDE SEQUENCE [LARGE SCALE GENOMIC DNA]</scope>
    <source>
        <strain evidence="7">Kwan_BN1</strain>
    </source>
</reference>
<name>A0A7J7J4M6_BUGNE</name>
<dbReference type="GO" id="GO:0006397">
    <property type="term" value="P:mRNA processing"/>
    <property type="evidence" value="ECO:0007669"/>
    <property type="project" value="UniProtKB-KW"/>
</dbReference>
<keyword evidence="8" id="KW-1185">Reference proteome</keyword>
<accession>A0A7J7J4M6</accession>
<dbReference type="GO" id="GO:0005654">
    <property type="term" value="C:nucleoplasm"/>
    <property type="evidence" value="ECO:0007669"/>
    <property type="project" value="TreeGrafter"/>
</dbReference>
<sequence length="171" mass="19738">MGRPSKGMYAYDSDEDTEGGTWEHKLRKKEMAATRDWADELTRQNRGKHHMGDFLPPDELKKFMETYQALKEGREPDLSDYKDFKITCENIGYKMLMNMGWEEGTGLGSKQQGITAPVNKGQTSLDGAGIGVEKPHNLTAEDDEFEAYRKRMMLAYRFRPNPLNNPRRAYY</sequence>
<keyword evidence="2" id="KW-0507">mRNA processing</keyword>
<dbReference type="AlphaFoldDB" id="A0A7J7J4M6"/>